<evidence type="ECO:0000256" key="1">
    <source>
        <dbReference type="SAM" id="Phobius"/>
    </source>
</evidence>
<proteinExistence type="predicted"/>
<feature type="transmembrane region" description="Helical" evidence="1">
    <location>
        <begin position="5"/>
        <end position="23"/>
    </location>
</feature>
<dbReference type="Proteomes" id="UP000001901">
    <property type="component" value="Chromosome"/>
</dbReference>
<dbReference type="KEGG" id="apo:Arcpr_0013"/>
<organism evidence="2 3">
    <name type="scientific">Archaeoglobus profundus (strain DSM 5631 / JCM 9629 / NBRC 100127 / Av18)</name>
    <dbReference type="NCBI Taxonomy" id="572546"/>
    <lineage>
        <taxon>Archaea</taxon>
        <taxon>Methanobacteriati</taxon>
        <taxon>Methanobacteriota</taxon>
        <taxon>Archaeoglobi</taxon>
        <taxon>Archaeoglobales</taxon>
        <taxon>Archaeoglobaceae</taxon>
        <taxon>Archaeoglobus</taxon>
    </lineage>
</organism>
<protein>
    <submittedName>
        <fullName evidence="2">Uncharacterized protein</fullName>
    </submittedName>
</protein>
<gene>
    <name evidence="2" type="ordered locus">Arcpr_0013</name>
</gene>
<keyword evidence="1" id="KW-1133">Transmembrane helix</keyword>
<accession>D2RFL6</accession>
<name>D2RFL6_ARCPA</name>
<sequence length="108" mass="12593">MYQNLIGAILSAIMVISSVLLTWRWFSVVHGEVDPYIILCAFLLTLSLGLLLLNTLYIMRRTVEEIENAKRVVSIGYKEIEERLETKLSKGLRDIEESINDIRRMMYR</sequence>
<feature type="transmembrane region" description="Helical" evidence="1">
    <location>
        <begin position="35"/>
        <end position="53"/>
    </location>
</feature>
<keyword evidence="1" id="KW-0812">Transmembrane</keyword>
<dbReference type="PaxDb" id="572546-Arcpr_0013"/>
<reference evidence="2 3" key="1">
    <citation type="journal article" date="2010" name="Stand. Genomic Sci.">
        <title>Complete genome sequence of Archaeoglobus profundus type strain (AV18).</title>
        <authorList>
            <person name="von Jan M."/>
            <person name="Lapidus A."/>
            <person name="Del Rio T.G."/>
            <person name="Copeland A."/>
            <person name="Tice H."/>
            <person name="Cheng J.F."/>
            <person name="Lucas S."/>
            <person name="Chen F."/>
            <person name="Nolan M."/>
            <person name="Goodwin L."/>
            <person name="Han C."/>
            <person name="Pitluck S."/>
            <person name="Liolios K."/>
            <person name="Ivanova N."/>
            <person name="Mavromatis K."/>
            <person name="Ovchinnikova G."/>
            <person name="Chertkov O."/>
            <person name="Pati A."/>
            <person name="Chen A."/>
            <person name="Palaniappan K."/>
            <person name="Land M."/>
            <person name="Hauser L."/>
            <person name="Chang Y.J."/>
            <person name="Jeffries C.D."/>
            <person name="Saunders E."/>
            <person name="Brettin T."/>
            <person name="Detter J.C."/>
            <person name="Chain P."/>
            <person name="Eichinger K."/>
            <person name="Huber H."/>
            <person name="Spring S."/>
            <person name="Rohde M."/>
            <person name="Goker M."/>
            <person name="Wirth R."/>
            <person name="Woyke T."/>
            <person name="Bristow J."/>
            <person name="Eisen J.A."/>
            <person name="Markowitz V."/>
            <person name="Hugenholtz P."/>
            <person name="Kyrpides N.C."/>
            <person name="Klenk H.P."/>
        </authorList>
    </citation>
    <scope>NUCLEOTIDE SEQUENCE [LARGE SCALE GENOMIC DNA]</scope>
    <source>
        <strain evidence="3">DSM 5631 / JCM 9629 / NBRC 100127 / Av18</strain>
    </source>
</reference>
<keyword evidence="1" id="KW-0472">Membrane</keyword>
<dbReference type="EMBL" id="CP001857">
    <property type="protein sequence ID" value="ADB57091.1"/>
    <property type="molecule type" value="Genomic_DNA"/>
</dbReference>
<dbReference type="RefSeq" id="WP_012939427.1">
    <property type="nucleotide sequence ID" value="NC_013741.1"/>
</dbReference>
<dbReference type="GeneID" id="8738657"/>
<dbReference type="HOGENOM" id="CLU_174501_0_0_2"/>
<keyword evidence="3" id="KW-1185">Reference proteome</keyword>
<dbReference type="AlphaFoldDB" id="D2RFL6"/>
<dbReference type="eggNOG" id="arCOG04995">
    <property type="taxonomic scope" value="Archaea"/>
</dbReference>
<dbReference type="STRING" id="572546.Arcpr_0013"/>
<evidence type="ECO:0000313" key="2">
    <source>
        <dbReference type="EMBL" id="ADB57091.1"/>
    </source>
</evidence>
<evidence type="ECO:0000313" key="3">
    <source>
        <dbReference type="Proteomes" id="UP000001901"/>
    </source>
</evidence>